<dbReference type="EMBL" id="JACHXF010000004">
    <property type="protein sequence ID" value="MBB3094755.1"/>
    <property type="molecule type" value="Genomic_DNA"/>
</dbReference>
<evidence type="ECO:0000259" key="2">
    <source>
        <dbReference type="Pfam" id="PF13466"/>
    </source>
</evidence>
<dbReference type="Gene3D" id="3.30.750.24">
    <property type="entry name" value="STAS domain"/>
    <property type="match status" value="1"/>
</dbReference>
<name>A0A7W5AEX9_9ACTN</name>
<keyword evidence="4" id="KW-1185">Reference proteome</keyword>
<gene>
    <name evidence="3" type="ORF">FHR83_002418</name>
</gene>
<accession>A0A7W5AEX9</accession>
<proteinExistence type="predicted"/>
<comment type="caution">
    <text evidence="3">The sequence shown here is derived from an EMBL/GenBank/DDBJ whole genome shotgun (WGS) entry which is preliminary data.</text>
</comment>
<dbReference type="SUPFAM" id="SSF52091">
    <property type="entry name" value="SpoIIaa-like"/>
    <property type="match status" value="1"/>
</dbReference>
<evidence type="ECO:0000256" key="1">
    <source>
        <dbReference type="SAM" id="MobiDB-lite"/>
    </source>
</evidence>
<evidence type="ECO:0000313" key="3">
    <source>
        <dbReference type="EMBL" id="MBB3094755.1"/>
    </source>
</evidence>
<dbReference type="AlphaFoldDB" id="A0A7W5AEX9"/>
<feature type="domain" description="MlaB-like STAS" evidence="2">
    <location>
        <begin position="13"/>
        <end position="89"/>
    </location>
</feature>
<protein>
    <recommendedName>
        <fullName evidence="2">MlaB-like STAS domain-containing protein</fullName>
    </recommendedName>
</protein>
<dbReference type="InterPro" id="IPR058548">
    <property type="entry name" value="MlaB-like_STAS"/>
</dbReference>
<evidence type="ECO:0000313" key="4">
    <source>
        <dbReference type="Proteomes" id="UP000590749"/>
    </source>
</evidence>
<dbReference type="Pfam" id="PF13466">
    <property type="entry name" value="STAS_2"/>
    <property type="match status" value="1"/>
</dbReference>
<feature type="compositionally biased region" description="Basic and acidic residues" evidence="1">
    <location>
        <begin position="99"/>
        <end position="110"/>
    </location>
</feature>
<dbReference type="Proteomes" id="UP000590749">
    <property type="component" value="Unassembled WGS sequence"/>
</dbReference>
<organism evidence="3 4">
    <name type="scientific">Actinoplanes campanulatus</name>
    <dbReference type="NCBI Taxonomy" id="113559"/>
    <lineage>
        <taxon>Bacteria</taxon>
        <taxon>Bacillati</taxon>
        <taxon>Actinomycetota</taxon>
        <taxon>Actinomycetes</taxon>
        <taxon>Micromonosporales</taxon>
        <taxon>Micromonosporaceae</taxon>
        <taxon>Actinoplanes</taxon>
    </lineage>
</organism>
<dbReference type="InterPro" id="IPR036513">
    <property type="entry name" value="STAS_dom_sf"/>
</dbReference>
<feature type="region of interest" description="Disordered" evidence="1">
    <location>
        <begin position="96"/>
        <end position="119"/>
    </location>
</feature>
<reference evidence="3 4" key="1">
    <citation type="submission" date="2020-08" db="EMBL/GenBank/DDBJ databases">
        <title>Genomic Encyclopedia of Type Strains, Phase III (KMG-III): the genomes of soil and plant-associated and newly described type strains.</title>
        <authorList>
            <person name="Whitman W."/>
        </authorList>
    </citation>
    <scope>NUCLEOTIDE SEQUENCE [LARGE SCALE GENOMIC DNA]</scope>
    <source>
        <strain evidence="3 4">CECT 3287</strain>
    </source>
</reference>
<sequence>MADSVIRFPVRTRLARTEIPPLCAKLADSLRGRPGDLVICEVTGPGEPDVVLVEALARLRLTARRHGRRLRVDGAGPPLRSLVALLGLDDLLVQVGGEPEQREQPGRVEEVVDPADPPV</sequence>